<dbReference type="EMBL" id="GL945499">
    <property type="protein sequence ID" value="EGN92741.1"/>
    <property type="molecule type" value="Genomic_DNA"/>
</dbReference>
<accession>F8QFZ3</accession>
<reference evidence="2" key="1">
    <citation type="journal article" date="2011" name="Science">
        <title>The plant cell wall-decomposing machinery underlies the functional diversity of forest fungi.</title>
        <authorList>
            <person name="Eastwood D.C."/>
            <person name="Floudas D."/>
            <person name="Binder M."/>
            <person name="Majcherczyk A."/>
            <person name="Schneider P."/>
            <person name="Aerts A."/>
            <person name="Asiegbu F.O."/>
            <person name="Baker S.E."/>
            <person name="Barry K."/>
            <person name="Bendiksby M."/>
            <person name="Blumentritt M."/>
            <person name="Coutinho P.M."/>
            <person name="Cullen D."/>
            <person name="de Vries R.P."/>
            <person name="Gathman A."/>
            <person name="Goodell B."/>
            <person name="Henrissat B."/>
            <person name="Ihrmark K."/>
            <person name="Kauserud H."/>
            <person name="Kohler A."/>
            <person name="LaButti K."/>
            <person name="Lapidus A."/>
            <person name="Lavin J.L."/>
            <person name="Lee Y.-H."/>
            <person name="Lindquist E."/>
            <person name="Lilly W."/>
            <person name="Lucas S."/>
            <person name="Morin E."/>
            <person name="Murat C."/>
            <person name="Oguiza J.A."/>
            <person name="Park J."/>
            <person name="Pisabarro A.G."/>
            <person name="Riley R."/>
            <person name="Rosling A."/>
            <person name="Salamov A."/>
            <person name="Schmidt O."/>
            <person name="Schmutz J."/>
            <person name="Skrede I."/>
            <person name="Stenlid J."/>
            <person name="Wiebenga A."/>
            <person name="Xie X."/>
            <person name="Kuees U."/>
            <person name="Hibbett D.S."/>
            <person name="Hoffmeister D."/>
            <person name="Hoegberg N."/>
            <person name="Martin F."/>
            <person name="Grigoriev I.V."/>
            <person name="Watkinson S.C."/>
        </authorList>
    </citation>
    <scope>NUCLEOTIDE SEQUENCE [LARGE SCALE GENOMIC DNA]</scope>
    <source>
        <strain evidence="2">strain S7.3</strain>
    </source>
</reference>
<sequence>MLPFSFGLLDDSSNFVSATPRMLRFACSKLAGMPITSITAATTTEDTPIVSARKHLIPPVCLYGEHKRRTLALNAVPASSRLNTRWTMHSTPRHSTAIDIDKLTGAVFTTNLTNYTARTSYRRHLPLAMRTPLDHSPAHVASRHAHRAQTHKCMYQPLALSGRVYRGPSSTQRRLRTAEEIENEDNALLFLFNLGQLVGFVMELLSLMVSSACRAIVATFQWLVIVVVLMELIRVSEPSWLHNTNNEGIIRPLISHLKAAKATITTTPIIRRLSVRKIESSHVTEAAGAHFLFEQIEHASTILLLVESMGVPADAFFQENRERLAKITCKLQHSGFPSNSRDLASTLEAFSNLQMDGLDTVVFHDFSDHGFIGKTLSHAIHEVRHHALRNPKTSQRSDLAHILSLTASNLRLEYASIFKHVNSSLPGLVSAQGATERMVAWFESATQADGVDSAMGHGRWWDHVSVWPWGVSPKSAEIYTKETMRELISTLGVMESNAESLKDYLWWYIAQLNLQVRSTSPLANITADVGSVDEELAKCAFALRNLFSRSETLLQAVQGYCCDDGESCAMVSRPVKVDVAIPVSSTKMVG</sequence>
<dbReference type="OrthoDB" id="2627665at2759"/>
<evidence type="ECO:0000313" key="2">
    <source>
        <dbReference type="Proteomes" id="UP000008063"/>
    </source>
</evidence>
<gene>
    <name evidence="1" type="ORF">SERLA73DRAFT_79313</name>
</gene>
<dbReference type="InParanoid" id="F8QFZ3"/>
<dbReference type="Proteomes" id="UP000008063">
    <property type="component" value="Unassembled WGS sequence"/>
</dbReference>
<name>F8QFZ3_SERL3</name>
<evidence type="ECO:0000313" key="1">
    <source>
        <dbReference type="EMBL" id="EGN92741.1"/>
    </source>
</evidence>
<keyword evidence="2" id="KW-1185">Reference proteome</keyword>
<organism evidence="2">
    <name type="scientific">Serpula lacrymans var. lacrymans (strain S7.3)</name>
    <name type="common">Dry rot fungus</name>
    <dbReference type="NCBI Taxonomy" id="936435"/>
    <lineage>
        <taxon>Eukaryota</taxon>
        <taxon>Fungi</taxon>
        <taxon>Dikarya</taxon>
        <taxon>Basidiomycota</taxon>
        <taxon>Agaricomycotina</taxon>
        <taxon>Agaricomycetes</taxon>
        <taxon>Agaricomycetidae</taxon>
        <taxon>Boletales</taxon>
        <taxon>Coniophorineae</taxon>
        <taxon>Serpulaceae</taxon>
        <taxon>Serpula</taxon>
    </lineage>
</organism>
<dbReference type="AlphaFoldDB" id="F8QFZ3"/>
<protein>
    <submittedName>
        <fullName evidence="1">Uncharacterized protein</fullName>
    </submittedName>
</protein>
<dbReference type="HOGENOM" id="CLU_032845_0_0_1"/>
<proteinExistence type="predicted"/>